<dbReference type="GO" id="GO:0016020">
    <property type="term" value="C:membrane"/>
    <property type="evidence" value="ECO:0007669"/>
    <property type="project" value="UniProtKB-SubCell"/>
</dbReference>
<comment type="subcellular location">
    <subcellularLocation>
        <location evidence="2">Membrane</location>
    </subcellularLocation>
</comment>
<evidence type="ECO:0000256" key="7">
    <source>
        <dbReference type="ARBA" id="ARBA00023004"/>
    </source>
</evidence>
<name>A0A0S3S036_PHAAN</name>
<protein>
    <submittedName>
        <fullName evidence="10">Uncharacterized protein</fullName>
    </submittedName>
</protein>
<reference evidence="10 11" key="1">
    <citation type="journal article" date="2015" name="Sci. Rep.">
        <title>The power of single molecule real-time sequencing technology in the de novo assembly of a eukaryotic genome.</title>
        <authorList>
            <person name="Sakai H."/>
            <person name="Naito K."/>
            <person name="Ogiso-Tanaka E."/>
            <person name="Takahashi Y."/>
            <person name="Iseki K."/>
            <person name="Muto C."/>
            <person name="Satou K."/>
            <person name="Teruya K."/>
            <person name="Shiroma A."/>
            <person name="Shimoji M."/>
            <person name="Hirano T."/>
            <person name="Itoh T."/>
            <person name="Kaga A."/>
            <person name="Tomooka N."/>
        </authorList>
    </citation>
    <scope>NUCLEOTIDE SEQUENCE [LARGE SCALE GENOMIC DNA]</scope>
    <source>
        <strain evidence="11">cv. Shumari</strain>
    </source>
</reference>
<dbReference type="AlphaFoldDB" id="A0A0S3S036"/>
<evidence type="ECO:0000256" key="9">
    <source>
        <dbReference type="ARBA" id="ARBA00023136"/>
    </source>
</evidence>
<evidence type="ECO:0000256" key="3">
    <source>
        <dbReference type="ARBA" id="ARBA00010617"/>
    </source>
</evidence>
<evidence type="ECO:0000256" key="1">
    <source>
        <dbReference type="ARBA" id="ARBA00001971"/>
    </source>
</evidence>
<keyword evidence="11" id="KW-1185">Reference proteome</keyword>
<evidence type="ECO:0000256" key="2">
    <source>
        <dbReference type="ARBA" id="ARBA00004370"/>
    </source>
</evidence>
<proteinExistence type="inferred from homology"/>
<keyword evidence="9" id="KW-0472">Membrane</keyword>
<keyword evidence="5" id="KW-0479">Metal-binding</keyword>
<evidence type="ECO:0000256" key="4">
    <source>
        <dbReference type="ARBA" id="ARBA00022617"/>
    </source>
</evidence>
<evidence type="ECO:0000256" key="8">
    <source>
        <dbReference type="ARBA" id="ARBA00023033"/>
    </source>
</evidence>
<evidence type="ECO:0000313" key="10">
    <source>
        <dbReference type="EMBL" id="BAT86189.1"/>
    </source>
</evidence>
<sequence length="111" mass="13116">MIRQLSFWVYGKKALDVSTRYDELLEKVLKEHEQKRSSRDSEEHHSHAENERDLMDILLDVHHDPHAEFKITRTHVKAFFLKPSEFDGFQEEIELAVLLKVGTLGREAYQP</sequence>
<dbReference type="GO" id="GO:0046872">
    <property type="term" value="F:metal ion binding"/>
    <property type="evidence" value="ECO:0007669"/>
    <property type="project" value="UniProtKB-KW"/>
</dbReference>
<dbReference type="PANTHER" id="PTHR47943">
    <property type="entry name" value="CYTOCHROME P450 93A3-LIKE"/>
    <property type="match status" value="1"/>
</dbReference>
<evidence type="ECO:0000313" key="11">
    <source>
        <dbReference type="Proteomes" id="UP000291084"/>
    </source>
</evidence>
<keyword evidence="4" id="KW-0349">Heme</keyword>
<dbReference type="Proteomes" id="UP000291084">
    <property type="component" value="Chromosome 4"/>
</dbReference>
<dbReference type="EMBL" id="AP015037">
    <property type="protein sequence ID" value="BAT86189.1"/>
    <property type="molecule type" value="Genomic_DNA"/>
</dbReference>
<keyword evidence="6" id="KW-0560">Oxidoreductase</keyword>
<comment type="similarity">
    <text evidence="3">Belongs to the cytochrome P450 family.</text>
</comment>
<keyword evidence="7" id="KW-0408">Iron</keyword>
<evidence type="ECO:0000256" key="5">
    <source>
        <dbReference type="ARBA" id="ARBA00022723"/>
    </source>
</evidence>
<keyword evidence="8" id="KW-0503">Monooxygenase</keyword>
<dbReference type="GO" id="GO:0004497">
    <property type="term" value="F:monooxygenase activity"/>
    <property type="evidence" value="ECO:0007669"/>
    <property type="project" value="UniProtKB-KW"/>
</dbReference>
<evidence type="ECO:0000256" key="6">
    <source>
        <dbReference type="ARBA" id="ARBA00023002"/>
    </source>
</evidence>
<organism evidence="10 11">
    <name type="scientific">Vigna angularis var. angularis</name>
    <dbReference type="NCBI Taxonomy" id="157739"/>
    <lineage>
        <taxon>Eukaryota</taxon>
        <taxon>Viridiplantae</taxon>
        <taxon>Streptophyta</taxon>
        <taxon>Embryophyta</taxon>
        <taxon>Tracheophyta</taxon>
        <taxon>Spermatophyta</taxon>
        <taxon>Magnoliopsida</taxon>
        <taxon>eudicotyledons</taxon>
        <taxon>Gunneridae</taxon>
        <taxon>Pentapetalae</taxon>
        <taxon>rosids</taxon>
        <taxon>fabids</taxon>
        <taxon>Fabales</taxon>
        <taxon>Fabaceae</taxon>
        <taxon>Papilionoideae</taxon>
        <taxon>50 kb inversion clade</taxon>
        <taxon>NPAAA clade</taxon>
        <taxon>indigoferoid/millettioid clade</taxon>
        <taxon>Phaseoleae</taxon>
        <taxon>Vigna</taxon>
    </lineage>
</organism>
<accession>A0A0S3S036</accession>
<dbReference type="PANTHER" id="PTHR47943:SF8">
    <property type="entry name" value="CYTOCHROME P450"/>
    <property type="match status" value="1"/>
</dbReference>
<gene>
    <name evidence="10" type="primary">Vigan.04G381600</name>
    <name evidence="10" type="ORF">VIGAN_04381600</name>
</gene>
<comment type="cofactor">
    <cofactor evidence="1">
        <name>heme</name>
        <dbReference type="ChEBI" id="CHEBI:30413"/>
    </cofactor>
</comment>